<protein>
    <submittedName>
        <fullName evidence="2">DUF397 domain-containing protein</fullName>
    </submittedName>
</protein>
<dbReference type="InterPro" id="IPR007278">
    <property type="entry name" value="DUF397"/>
</dbReference>
<proteinExistence type="predicted"/>
<dbReference type="EMBL" id="SMKU01000323">
    <property type="protein sequence ID" value="TDD69367.1"/>
    <property type="molecule type" value="Genomic_DNA"/>
</dbReference>
<evidence type="ECO:0000259" key="1">
    <source>
        <dbReference type="Pfam" id="PF04149"/>
    </source>
</evidence>
<dbReference type="Proteomes" id="UP000294513">
    <property type="component" value="Unassembled WGS sequence"/>
</dbReference>
<dbReference type="OrthoDB" id="5193787at2"/>
<feature type="domain" description="DUF397" evidence="1">
    <location>
        <begin position="9"/>
        <end position="63"/>
    </location>
</feature>
<dbReference type="RefSeq" id="WP_131901979.1">
    <property type="nucleotide sequence ID" value="NZ_SMKU01000323.1"/>
</dbReference>
<dbReference type="AlphaFoldDB" id="A0A4V2YSF0"/>
<keyword evidence="3" id="KW-1185">Reference proteome</keyword>
<organism evidence="2 3">
    <name type="scientific">Actinomadura rubrisoli</name>
    <dbReference type="NCBI Taxonomy" id="2530368"/>
    <lineage>
        <taxon>Bacteria</taxon>
        <taxon>Bacillati</taxon>
        <taxon>Actinomycetota</taxon>
        <taxon>Actinomycetes</taxon>
        <taxon>Streptosporangiales</taxon>
        <taxon>Thermomonosporaceae</taxon>
        <taxon>Actinomadura</taxon>
    </lineage>
</organism>
<sequence>MTSAERYIGWRKSSYSGTGNNCVEAGLACEGPDVGVRDSAAGTAGPILKISAVHWAALIAEIKEERYIGR</sequence>
<dbReference type="Pfam" id="PF04149">
    <property type="entry name" value="DUF397"/>
    <property type="match status" value="1"/>
</dbReference>
<gene>
    <name evidence="2" type="ORF">E1298_37570</name>
</gene>
<evidence type="ECO:0000313" key="3">
    <source>
        <dbReference type="Proteomes" id="UP000294513"/>
    </source>
</evidence>
<comment type="caution">
    <text evidence="2">The sequence shown here is derived from an EMBL/GenBank/DDBJ whole genome shotgun (WGS) entry which is preliminary data.</text>
</comment>
<reference evidence="2 3" key="1">
    <citation type="submission" date="2019-03" db="EMBL/GenBank/DDBJ databases">
        <title>Draft genome sequences of novel Actinobacteria.</title>
        <authorList>
            <person name="Sahin N."/>
            <person name="Ay H."/>
            <person name="Saygin H."/>
        </authorList>
    </citation>
    <scope>NUCLEOTIDE SEQUENCE [LARGE SCALE GENOMIC DNA]</scope>
    <source>
        <strain evidence="2 3">H3C3</strain>
    </source>
</reference>
<name>A0A4V2YSF0_9ACTN</name>
<accession>A0A4V2YSF0</accession>
<evidence type="ECO:0000313" key="2">
    <source>
        <dbReference type="EMBL" id="TDD69367.1"/>
    </source>
</evidence>